<organism evidence="2 3">
    <name type="scientific">Streptomyces flaveus</name>
    <dbReference type="NCBI Taxonomy" id="66370"/>
    <lineage>
        <taxon>Bacteria</taxon>
        <taxon>Bacillati</taxon>
        <taxon>Actinomycetota</taxon>
        <taxon>Actinomycetes</taxon>
        <taxon>Kitasatosporales</taxon>
        <taxon>Streptomycetaceae</taxon>
        <taxon>Streptomyces</taxon>
        <taxon>Streptomyces aurantiacus group</taxon>
    </lineage>
</organism>
<comment type="caution">
    <text evidence="2">The sequence shown here is derived from an EMBL/GenBank/DDBJ whole genome shotgun (WGS) entry which is preliminary data.</text>
</comment>
<dbReference type="PANTHER" id="PTHR34846">
    <property type="entry name" value="4-CARBOXYMUCONOLACTONE DECARBOXYLASE FAMILY PROTEIN (AFU_ORTHOLOGUE AFUA_6G11590)"/>
    <property type="match status" value="1"/>
</dbReference>
<feature type="domain" description="Carboxymuconolactone decarboxylase-like" evidence="1">
    <location>
        <begin position="39"/>
        <end position="105"/>
    </location>
</feature>
<dbReference type="Pfam" id="PF02627">
    <property type="entry name" value="CMD"/>
    <property type="match status" value="1"/>
</dbReference>
<accession>A0A917VBG7</accession>
<dbReference type="InterPro" id="IPR029032">
    <property type="entry name" value="AhpD-like"/>
</dbReference>
<sequence>MTRLAPVPYAEWDQDAIFPMTGGRTVPHANSISFLLNHPELTKAFLTLSTHLAAKSTLPAKLRELAILRIAWRRRCRYEWAQHVAGARRKGATEEEIAAVRAGADTLLNRAVDELDRDSRLSDATYAALTEQEGLDDRQMMDLVFTVGGYGTLAMAFNTFEVELEDGLDDEGFDEAHPR</sequence>
<reference evidence="2" key="2">
    <citation type="submission" date="2020-09" db="EMBL/GenBank/DDBJ databases">
        <authorList>
            <person name="Sun Q."/>
            <person name="Ohkuma M."/>
        </authorList>
    </citation>
    <scope>NUCLEOTIDE SEQUENCE</scope>
    <source>
        <strain evidence="2">JCM 3035</strain>
    </source>
</reference>
<protein>
    <submittedName>
        <fullName evidence="2">Carboxymuconolactone decarboxylase</fullName>
    </submittedName>
</protein>
<gene>
    <name evidence="2" type="ORF">GCM10010094_19430</name>
</gene>
<dbReference type="GO" id="GO:0051920">
    <property type="term" value="F:peroxiredoxin activity"/>
    <property type="evidence" value="ECO:0007669"/>
    <property type="project" value="InterPro"/>
</dbReference>
<reference evidence="2" key="1">
    <citation type="journal article" date="2014" name="Int. J. Syst. Evol. Microbiol.">
        <title>Complete genome sequence of Corynebacterium casei LMG S-19264T (=DSM 44701T), isolated from a smear-ripened cheese.</title>
        <authorList>
            <consortium name="US DOE Joint Genome Institute (JGI-PGF)"/>
            <person name="Walter F."/>
            <person name="Albersmeier A."/>
            <person name="Kalinowski J."/>
            <person name="Ruckert C."/>
        </authorList>
    </citation>
    <scope>NUCLEOTIDE SEQUENCE</scope>
    <source>
        <strain evidence="2">JCM 3035</strain>
    </source>
</reference>
<dbReference type="EMBL" id="BMPQ01000004">
    <property type="protein sequence ID" value="GGK59257.1"/>
    <property type="molecule type" value="Genomic_DNA"/>
</dbReference>
<name>A0A917VBG7_9ACTN</name>
<dbReference type="InterPro" id="IPR003779">
    <property type="entry name" value="CMD-like"/>
</dbReference>
<dbReference type="RefSeq" id="WP_189321469.1">
    <property type="nucleotide sequence ID" value="NZ_BMPQ01000004.1"/>
</dbReference>
<evidence type="ECO:0000313" key="2">
    <source>
        <dbReference type="EMBL" id="GGK59257.1"/>
    </source>
</evidence>
<dbReference type="Proteomes" id="UP000637788">
    <property type="component" value="Unassembled WGS sequence"/>
</dbReference>
<evidence type="ECO:0000313" key="3">
    <source>
        <dbReference type="Proteomes" id="UP000637788"/>
    </source>
</evidence>
<evidence type="ECO:0000259" key="1">
    <source>
        <dbReference type="Pfam" id="PF02627"/>
    </source>
</evidence>
<keyword evidence="3" id="KW-1185">Reference proteome</keyword>
<proteinExistence type="predicted"/>
<dbReference type="AlphaFoldDB" id="A0A917VBG7"/>
<dbReference type="SUPFAM" id="SSF69118">
    <property type="entry name" value="AhpD-like"/>
    <property type="match status" value="1"/>
</dbReference>
<dbReference type="Gene3D" id="1.20.1290.10">
    <property type="entry name" value="AhpD-like"/>
    <property type="match status" value="1"/>
</dbReference>
<dbReference type="PANTHER" id="PTHR34846:SF5">
    <property type="entry name" value="CARBOXYMUCONOLACTONE DECARBOXYLASE-LIKE DOMAIN-CONTAINING PROTEIN"/>
    <property type="match status" value="1"/>
</dbReference>